<keyword evidence="1" id="KW-1133">Transmembrane helix</keyword>
<gene>
    <name evidence="2" type="ORF">V5E97_37925</name>
</gene>
<feature type="transmembrane region" description="Helical" evidence="1">
    <location>
        <begin position="43"/>
        <end position="64"/>
    </location>
</feature>
<evidence type="ECO:0000256" key="1">
    <source>
        <dbReference type="SAM" id="Phobius"/>
    </source>
</evidence>
<reference evidence="2" key="1">
    <citation type="submission" date="2024-05" db="EMBL/GenBank/DDBJ databases">
        <title>Planctomycetes of the genus Singulisphaera possess chitinolytic capabilities.</title>
        <authorList>
            <person name="Ivanova A."/>
        </authorList>
    </citation>
    <scope>NUCLEOTIDE SEQUENCE</scope>
    <source>
        <strain evidence="2">Ch08T</strain>
    </source>
</reference>
<sequence length="89" mass="10617">MRRPRLNIQTWMIVVAIMAVGFAIIVYVSRWSDRSKTILYERISGYTFLTILGGLGKLFENWWVDRRARRRVSPHVHPMWDSWNDGLPR</sequence>
<organism evidence="2">
    <name type="scientific">Singulisphaera sp. Ch08</name>
    <dbReference type="NCBI Taxonomy" id="3120278"/>
    <lineage>
        <taxon>Bacteria</taxon>
        <taxon>Pseudomonadati</taxon>
        <taxon>Planctomycetota</taxon>
        <taxon>Planctomycetia</taxon>
        <taxon>Isosphaerales</taxon>
        <taxon>Isosphaeraceae</taxon>
        <taxon>Singulisphaera</taxon>
    </lineage>
</organism>
<feature type="transmembrane region" description="Helical" evidence="1">
    <location>
        <begin position="12"/>
        <end position="31"/>
    </location>
</feature>
<evidence type="ECO:0000313" key="2">
    <source>
        <dbReference type="EMBL" id="XBH04038.1"/>
    </source>
</evidence>
<name>A0AAU7CG19_9BACT</name>
<dbReference type="EMBL" id="CP155447">
    <property type="protein sequence ID" value="XBH04038.1"/>
    <property type="molecule type" value="Genomic_DNA"/>
</dbReference>
<dbReference type="RefSeq" id="WP_406696783.1">
    <property type="nucleotide sequence ID" value="NZ_CP155447.1"/>
</dbReference>
<accession>A0AAU7CG19</accession>
<protein>
    <submittedName>
        <fullName evidence="2">Uncharacterized protein</fullName>
    </submittedName>
</protein>
<keyword evidence="1" id="KW-0472">Membrane</keyword>
<dbReference type="AlphaFoldDB" id="A0AAU7CG19"/>
<proteinExistence type="predicted"/>
<keyword evidence="1" id="KW-0812">Transmembrane</keyword>